<protein>
    <submittedName>
        <fullName evidence="4">SMP-30/gluconolactonase/LRE family protein</fullName>
    </submittedName>
</protein>
<dbReference type="InterPro" id="IPR013658">
    <property type="entry name" value="SGL"/>
</dbReference>
<comment type="caution">
    <text evidence="4">The sequence shown here is derived from an EMBL/GenBank/DDBJ whole genome shotgun (WGS) entry which is preliminary data.</text>
</comment>
<keyword evidence="5" id="KW-1185">Reference proteome</keyword>
<dbReference type="RefSeq" id="WP_344687423.1">
    <property type="nucleotide sequence ID" value="NZ_BAAAVV010000002.1"/>
</dbReference>
<dbReference type="PANTHER" id="PTHR47572">
    <property type="entry name" value="LIPOPROTEIN-RELATED"/>
    <property type="match status" value="1"/>
</dbReference>
<proteinExistence type="inferred from homology"/>
<evidence type="ECO:0000313" key="5">
    <source>
        <dbReference type="Proteomes" id="UP001499924"/>
    </source>
</evidence>
<dbReference type="PANTHER" id="PTHR47572:SF4">
    <property type="entry name" value="LACTONASE DRP35"/>
    <property type="match status" value="1"/>
</dbReference>
<feature type="domain" description="SMP-30/Gluconolactonase/LRE-like region" evidence="3">
    <location>
        <begin position="17"/>
        <end position="268"/>
    </location>
</feature>
<evidence type="ECO:0000259" key="3">
    <source>
        <dbReference type="Pfam" id="PF08450"/>
    </source>
</evidence>
<accession>A0ABP6NW75</accession>
<gene>
    <name evidence="4" type="ORF">GCM10010531_09350</name>
</gene>
<organism evidence="4 5">
    <name type="scientific">Blastococcus jejuensis</name>
    <dbReference type="NCBI Taxonomy" id="351224"/>
    <lineage>
        <taxon>Bacteria</taxon>
        <taxon>Bacillati</taxon>
        <taxon>Actinomycetota</taxon>
        <taxon>Actinomycetes</taxon>
        <taxon>Geodermatophilales</taxon>
        <taxon>Geodermatophilaceae</taxon>
        <taxon>Blastococcus</taxon>
    </lineage>
</organism>
<evidence type="ECO:0000256" key="1">
    <source>
        <dbReference type="ARBA" id="ARBA00008853"/>
    </source>
</evidence>
<evidence type="ECO:0000256" key="2">
    <source>
        <dbReference type="ARBA" id="ARBA00022801"/>
    </source>
</evidence>
<reference evidence="5" key="1">
    <citation type="journal article" date="2019" name="Int. J. Syst. Evol. Microbiol.">
        <title>The Global Catalogue of Microorganisms (GCM) 10K type strain sequencing project: providing services to taxonomists for standard genome sequencing and annotation.</title>
        <authorList>
            <consortium name="The Broad Institute Genomics Platform"/>
            <consortium name="The Broad Institute Genome Sequencing Center for Infectious Disease"/>
            <person name="Wu L."/>
            <person name="Ma J."/>
        </authorList>
    </citation>
    <scope>NUCLEOTIDE SEQUENCE [LARGE SCALE GENOMIC DNA]</scope>
    <source>
        <strain evidence="5">JCM 15614</strain>
    </source>
</reference>
<name>A0ABP6NW75_9ACTN</name>
<dbReference type="SUPFAM" id="SSF63829">
    <property type="entry name" value="Calcium-dependent phosphotriesterase"/>
    <property type="match status" value="1"/>
</dbReference>
<comment type="similarity">
    <text evidence="1">Belongs to the SMP-30/CGR1 family.</text>
</comment>
<dbReference type="InterPro" id="IPR011042">
    <property type="entry name" value="6-blade_b-propeller_TolB-like"/>
</dbReference>
<keyword evidence="2" id="KW-0378">Hydrolase</keyword>
<sequence length="300" mass="31599">MAERQFRTVLEGGSYFEGPRWHEGQWWASDFYRHTVSRVTPGEPETVVLEVENQPSGLGWLPDGSLLVVSMKYHRLLRVASDGSVSTHADLSEVCGGLLNDMVVDASGRAFVGDFGFDLMGGGAPATASVKRVDPDGSVVVVAEDLLFPNGSVITPDGGTLIVGETWGNRYTAFDIRADGALTNRRVWASLGPEPVGSSVEELMGQIVVAPDGCSLDAEGHIWCADGFGNRAVRIAPGGAIVDEIAGPGGMGVYACALGGDDGTTLLLCCAPDFYEHTRTPVREAVLVSTEVAVPHAGLP</sequence>
<dbReference type="Gene3D" id="2.120.10.30">
    <property type="entry name" value="TolB, C-terminal domain"/>
    <property type="match status" value="1"/>
</dbReference>
<dbReference type="Proteomes" id="UP001499924">
    <property type="component" value="Unassembled WGS sequence"/>
</dbReference>
<evidence type="ECO:0000313" key="4">
    <source>
        <dbReference type="EMBL" id="GAA3160020.1"/>
    </source>
</evidence>
<dbReference type="Pfam" id="PF08450">
    <property type="entry name" value="SGL"/>
    <property type="match status" value="1"/>
</dbReference>
<dbReference type="EMBL" id="BAAAVV010000002">
    <property type="protein sequence ID" value="GAA3160020.1"/>
    <property type="molecule type" value="Genomic_DNA"/>
</dbReference>
<dbReference type="InterPro" id="IPR051262">
    <property type="entry name" value="SMP-30/CGR1_Lactonase"/>
</dbReference>